<organism evidence="5 6">
    <name type="scientific">Actinocorallia libanotica</name>
    <dbReference type="NCBI Taxonomy" id="46162"/>
    <lineage>
        <taxon>Bacteria</taxon>
        <taxon>Bacillati</taxon>
        <taxon>Actinomycetota</taxon>
        <taxon>Actinomycetes</taxon>
        <taxon>Streptosporangiales</taxon>
        <taxon>Thermomonosporaceae</taxon>
        <taxon>Actinocorallia</taxon>
    </lineage>
</organism>
<name>A0ABN1RIJ0_9ACTN</name>
<accession>A0ABN1RIJ0</accession>
<proteinExistence type="inferred from homology"/>
<dbReference type="InterPro" id="IPR025110">
    <property type="entry name" value="AMP-bd_C"/>
</dbReference>
<dbReference type="EMBL" id="BAAAHH010000020">
    <property type="protein sequence ID" value="GAA0957938.1"/>
    <property type="molecule type" value="Genomic_DNA"/>
</dbReference>
<dbReference type="Proteomes" id="UP001500665">
    <property type="component" value="Unassembled WGS sequence"/>
</dbReference>
<dbReference type="InterPro" id="IPR042099">
    <property type="entry name" value="ANL_N_sf"/>
</dbReference>
<protein>
    <submittedName>
        <fullName evidence="5">Class I adenylate-forming enzyme family protein</fullName>
    </submittedName>
</protein>
<comment type="similarity">
    <text evidence="1">Belongs to the ATP-dependent AMP-binding enzyme family.</text>
</comment>
<evidence type="ECO:0000313" key="6">
    <source>
        <dbReference type="Proteomes" id="UP001500665"/>
    </source>
</evidence>
<dbReference type="Pfam" id="PF00501">
    <property type="entry name" value="AMP-binding"/>
    <property type="match status" value="1"/>
</dbReference>
<dbReference type="SUPFAM" id="SSF56801">
    <property type="entry name" value="Acetyl-CoA synthetase-like"/>
    <property type="match status" value="1"/>
</dbReference>
<feature type="domain" description="AMP-binding enzyme C-terminal" evidence="4">
    <location>
        <begin position="489"/>
        <end position="564"/>
    </location>
</feature>
<keyword evidence="6" id="KW-1185">Reference proteome</keyword>
<reference evidence="5 6" key="1">
    <citation type="journal article" date="2019" name="Int. J. Syst. Evol. Microbiol.">
        <title>The Global Catalogue of Microorganisms (GCM) 10K type strain sequencing project: providing services to taxonomists for standard genome sequencing and annotation.</title>
        <authorList>
            <consortium name="The Broad Institute Genomics Platform"/>
            <consortium name="The Broad Institute Genome Sequencing Center for Infectious Disease"/>
            <person name="Wu L."/>
            <person name="Ma J."/>
        </authorList>
    </citation>
    <scope>NUCLEOTIDE SEQUENCE [LARGE SCALE GENOMIC DNA]</scope>
    <source>
        <strain evidence="5 6">JCM 10696</strain>
    </source>
</reference>
<dbReference type="PROSITE" id="PS00455">
    <property type="entry name" value="AMP_BINDING"/>
    <property type="match status" value="1"/>
</dbReference>
<keyword evidence="2" id="KW-0436">Ligase</keyword>
<evidence type="ECO:0000259" key="3">
    <source>
        <dbReference type="Pfam" id="PF00501"/>
    </source>
</evidence>
<dbReference type="RefSeq" id="WP_344242966.1">
    <property type="nucleotide sequence ID" value="NZ_BAAAHH010000020.1"/>
</dbReference>
<gene>
    <name evidence="5" type="ORF">GCM10009550_45880</name>
</gene>
<evidence type="ECO:0000313" key="5">
    <source>
        <dbReference type="EMBL" id="GAA0957938.1"/>
    </source>
</evidence>
<dbReference type="Gene3D" id="3.30.300.30">
    <property type="match status" value="1"/>
</dbReference>
<comment type="caution">
    <text evidence="5">The sequence shown here is derived from an EMBL/GenBank/DDBJ whole genome shotgun (WGS) entry which is preliminary data.</text>
</comment>
<dbReference type="InterPro" id="IPR020845">
    <property type="entry name" value="AMP-binding_CS"/>
</dbReference>
<dbReference type="PANTHER" id="PTHR43201">
    <property type="entry name" value="ACYL-COA SYNTHETASE"/>
    <property type="match status" value="1"/>
</dbReference>
<evidence type="ECO:0000256" key="2">
    <source>
        <dbReference type="ARBA" id="ARBA00022598"/>
    </source>
</evidence>
<dbReference type="InterPro" id="IPR045851">
    <property type="entry name" value="AMP-bd_C_sf"/>
</dbReference>
<feature type="domain" description="AMP-dependent synthetase/ligase" evidence="3">
    <location>
        <begin position="66"/>
        <end position="439"/>
    </location>
</feature>
<dbReference type="InterPro" id="IPR000873">
    <property type="entry name" value="AMP-dep_synth/lig_dom"/>
</dbReference>
<sequence length="577" mass="62086">MTDTLPDRSAAPATLRWTADQDLSPDMWNMLCGPGGPFERTVEDVLGAPAEVFVQRPPHLPAVLVQAAERHPDAGYCVFDGPEPETLTYGEALSWTAAYAEVLRDEHGIGKGDRVAIASPNRREYLLTLWATLSLGGVIVSLNGWWTPAELAHGIELTGPSLLLGSARPLERLARTEAAGRLPLVPLEELDRAAAAVHDPAARLFPAGIEEDDPAAILFTSGTTSRPKGATLSHRNFVHFGMFGGCGGAVVVINGGGRYRQVPGDVQRTSVCSNPFFHVSGVGPALVTAPMFGSRLVFPARGRWDAERVLALTERYGLTQWHGVPTHFWRMLTHPDFEKYSTGQVAVIGSGGSSFAPELLRLFEEKMPGVQITNGYGMTETTGGGTFLNGPQMDGHPASVGSAAPTMEVQVRGPEGEPLGENEVGEVCIRGAGVFLGYWNDPEATAAALTADRWYLTGDYGRIVDGVLYLESRMRDLIIRGGENIYPIEIEYRLVEHPGVADAAVIGVPDRILGQQVKAFVVPEPGASLTEEEIRGWVGEALAAFKVPAFVEFRDALPYNATGKVIKRELEEESGVS</sequence>
<evidence type="ECO:0000256" key="1">
    <source>
        <dbReference type="ARBA" id="ARBA00006432"/>
    </source>
</evidence>
<dbReference type="Pfam" id="PF13193">
    <property type="entry name" value="AMP-binding_C"/>
    <property type="match status" value="1"/>
</dbReference>
<dbReference type="Gene3D" id="3.40.50.12780">
    <property type="entry name" value="N-terminal domain of ligase-like"/>
    <property type="match status" value="1"/>
</dbReference>
<evidence type="ECO:0000259" key="4">
    <source>
        <dbReference type="Pfam" id="PF13193"/>
    </source>
</evidence>
<dbReference type="PANTHER" id="PTHR43201:SF5">
    <property type="entry name" value="MEDIUM-CHAIN ACYL-COA LIGASE ACSF2, MITOCHONDRIAL"/>
    <property type="match status" value="1"/>
</dbReference>